<evidence type="ECO:0000256" key="1">
    <source>
        <dbReference type="ARBA" id="ARBA00001964"/>
    </source>
</evidence>
<evidence type="ECO:0000259" key="7">
    <source>
        <dbReference type="Pfam" id="PF02775"/>
    </source>
</evidence>
<accession>A0ABY5JYG6</accession>
<keyword evidence="3 4" id="KW-0786">Thiamine pyrophosphate</keyword>
<comment type="similarity">
    <text evidence="2 4">Belongs to the TPP enzyme family.</text>
</comment>
<name>A0ABY5JYG6_9BACI</name>
<dbReference type="InterPro" id="IPR000399">
    <property type="entry name" value="TPP-bd_CS"/>
</dbReference>
<dbReference type="Pfam" id="PF02775">
    <property type="entry name" value="TPP_enzyme_C"/>
    <property type="match status" value="1"/>
</dbReference>
<organism evidence="9 10">
    <name type="scientific">Oceanobacillus jeddahense</name>
    <dbReference type="NCBI Taxonomy" id="1462527"/>
    <lineage>
        <taxon>Bacteria</taxon>
        <taxon>Bacillati</taxon>
        <taxon>Bacillota</taxon>
        <taxon>Bacilli</taxon>
        <taxon>Bacillales</taxon>
        <taxon>Bacillaceae</taxon>
        <taxon>Oceanobacillus</taxon>
    </lineage>
</organism>
<dbReference type="PANTHER" id="PTHR18968">
    <property type="entry name" value="THIAMINE PYROPHOSPHATE ENZYMES"/>
    <property type="match status" value="1"/>
</dbReference>
<proteinExistence type="inferred from homology"/>
<sequence>MEFIQCKREDDETGDKRTDTDSKGRFIIMIQKKWTVADAIVKELVEAGVDTIFGIVSIHNMPIYEALLEEGSIRMATARGESGAVNMADAYSRTTGKLGVVLTSTGAGAGNGAGSLTETWNSGTPLLHITGEADYNYIGKDLRYIHECKDQQKMMDGANKSSYLLRLPHQITPFMKTAIRDALEVPKGPVTVSIPTNFQAKIIPENQFIETTIEPQDMKITVPDKIIKAIASAKRPIVWTGDGIIHSGASEELLTLVEKIQPAVVTSESGKGAISEDHPLCIGNFAATPQFTELLEKSDLLVSIGVRFRETETAEGTLPLPENHIHIDLNPHAFNRNYDTKYGLIGDAKDVLQTINRELEEKEIQLDSSYVEEVKECRQAVRNDLIETIQPYGEFARVMNDQLPENTILVTDVTMHGYIWGNKLVDIHEPGTYLHMTGGGIGQGLPMAVGAKVAQPEKPVVLIAGDGGFMVNAGEMISAVQEDAPIIVLLFDDGGYGILQYYQDAAYGRQTAVHLKNPDFVMMAKSMGFEAEKAASINEFDKVLAKALSSNQSYMVVVDTDKIGDLKYEDSPEYIQSFRPHQ</sequence>
<dbReference type="CDD" id="cd00568">
    <property type="entry name" value="TPP_enzymes"/>
    <property type="match status" value="1"/>
</dbReference>
<dbReference type="Gene3D" id="3.40.50.970">
    <property type="match status" value="2"/>
</dbReference>
<dbReference type="CDD" id="cd07035">
    <property type="entry name" value="TPP_PYR_POX_like"/>
    <property type="match status" value="1"/>
</dbReference>
<feature type="domain" description="Thiamine pyrophosphate enzyme TPP-binding" evidence="7">
    <location>
        <begin position="419"/>
        <end position="557"/>
    </location>
</feature>
<dbReference type="InterPro" id="IPR045229">
    <property type="entry name" value="TPP_enz"/>
</dbReference>
<dbReference type="PANTHER" id="PTHR18968:SF13">
    <property type="entry name" value="ACETOLACTATE SYNTHASE CATALYTIC SUBUNIT, MITOCHONDRIAL"/>
    <property type="match status" value="1"/>
</dbReference>
<dbReference type="Pfam" id="PF02776">
    <property type="entry name" value="TPP_enzyme_N"/>
    <property type="match status" value="1"/>
</dbReference>
<dbReference type="EMBL" id="CP101914">
    <property type="protein sequence ID" value="UUI05144.1"/>
    <property type="molecule type" value="Genomic_DNA"/>
</dbReference>
<evidence type="ECO:0000256" key="5">
    <source>
        <dbReference type="SAM" id="Coils"/>
    </source>
</evidence>
<dbReference type="PROSITE" id="PS00187">
    <property type="entry name" value="TPP_ENZYMES"/>
    <property type="match status" value="1"/>
</dbReference>
<dbReference type="RefSeq" id="WP_256710044.1">
    <property type="nucleotide sequence ID" value="NZ_CP101914.1"/>
</dbReference>
<dbReference type="Pfam" id="PF00205">
    <property type="entry name" value="TPP_enzyme_M"/>
    <property type="match status" value="1"/>
</dbReference>
<protein>
    <submittedName>
        <fullName evidence="9">Thiamine pyrophosphate-binding protein</fullName>
    </submittedName>
</protein>
<dbReference type="InterPro" id="IPR012001">
    <property type="entry name" value="Thiamin_PyroP_enz_TPP-bd_dom"/>
</dbReference>
<dbReference type="NCBIfam" id="NF005470">
    <property type="entry name" value="PRK07064.1"/>
    <property type="match status" value="1"/>
</dbReference>
<comment type="cofactor">
    <cofactor evidence="1">
        <name>thiamine diphosphate</name>
        <dbReference type="ChEBI" id="CHEBI:58937"/>
    </cofactor>
</comment>
<feature type="domain" description="Thiamine pyrophosphate enzyme N-terminal TPP-binding" evidence="8">
    <location>
        <begin position="35"/>
        <end position="153"/>
    </location>
</feature>
<dbReference type="InterPro" id="IPR029035">
    <property type="entry name" value="DHS-like_NAD/FAD-binding_dom"/>
</dbReference>
<dbReference type="InterPro" id="IPR011766">
    <property type="entry name" value="TPP_enzyme_TPP-bd"/>
</dbReference>
<dbReference type="SUPFAM" id="SSF52467">
    <property type="entry name" value="DHS-like NAD/FAD-binding domain"/>
    <property type="match status" value="1"/>
</dbReference>
<dbReference type="Proteomes" id="UP001059773">
    <property type="component" value="Chromosome"/>
</dbReference>
<dbReference type="SUPFAM" id="SSF52518">
    <property type="entry name" value="Thiamin diphosphate-binding fold (THDP-binding)"/>
    <property type="match status" value="2"/>
</dbReference>
<feature type="domain" description="Thiamine pyrophosphate enzyme central" evidence="6">
    <location>
        <begin position="224"/>
        <end position="354"/>
    </location>
</feature>
<dbReference type="InterPro" id="IPR029061">
    <property type="entry name" value="THDP-binding"/>
</dbReference>
<keyword evidence="10" id="KW-1185">Reference proteome</keyword>
<dbReference type="InterPro" id="IPR012000">
    <property type="entry name" value="Thiamin_PyroP_enz_cen_dom"/>
</dbReference>
<evidence type="ECO:0000259" key="6">
    <source>
        <dbReference type="Pfam" id="PF00205"/>
    </source>
</evidence>
<feature type="coiled-coil region" evidence="5">
    <location>
        <begin position="345"/>
        <end position="372"/>
    </location>
</feature>
<gene>
    <name evidence="9" type="ORF">NP439_11090</name>
</gene>
<evidence type="ECO:0000313" key="9">
    <source>
        <dbReference type="EMBL" id="UUI05144.1"/>
    </source>
</evidence>
<evidence type="ECO:0000256" key="3">
    <source>
        <dbReference type="ARBA" id="ARBA00023052"/>
    </source>
</evidence>
<dbReference type="Gene3D" id="3.40.50.1220">
    <property type="entry name" value="TPP-binding domain"/>
    <property type="match status" value="1"/>
</dbReference>
<evidence type="ECO:0000313" key="10">
    <source>
        <dbReference type="Proteomes" id="UP001059773"/>
    </source>
</evidence>
<evidence type="ECO:0000259" key="8">
    <source>
        <dbReference type="Pfam" id="PF02776"/>
    </source>
</evidence>
<evidence type="ECO:0000256" key="4">
    <source>
        <dbReference type="RuleBase" id="RU362132"/>
    </source>
</evidence>
<keyword evidence="5" id="KW-0175">Coiled coil</keyword>
<evidence type="ECO:0000256" key="2">
    <source>
        <dbReference type="ARBA" id="ARBA00007812"/>
    </source>
</evidence>
<reference evidence="9" key="1">
    <citation type="submission" date="2022-07" db="EMBL/GenBank/DDBJ databases">
        <title>FELIX.</title>
        <authorList>
            <person name="Wan K.H."/>
            <person name="Park S."/>
            <person name="Lawrence Q."/>
            <person name="Eichenberger J.P."/>
            <person name="Booth B.W."/>
            <person name="Piaggio A.J."/>
            <person name="Chandler J.C."/>
            <person name="Franklin A.B."/>
            <person name="Celniker S.E."/>
        </authorList>
    </citation>
    <scope>NUCLEOTIDE SEQUENCE</scope>
    <source>
        <strain evidence="9">QA-1986 374</strain>
    </source>
</reference>